<organism evidence="1 2">
    <name type="scientific">Phakopsora pachyrhizi</name>
    <name type="common">Asian soybean rust disease fungus</name>
    <dbReference type="NCBI Taxonomy" id="170000"/>
    <lineage>
        <taxon>Eukaryota</taxon>
        <taxon>Fungi</taxon>
        <taxon>Dikarya</taxon>
        <taxon>Basidiomycota</taxon>
        <taxon>Pucciniomycotina</taxon>
        <taxon>Pucciniomycetes</taxon>
        <taxon>Pucciniales</taxon>
        <taxon>Phakopsoraceae</taxon>
        <taxon>Phakopsora</taxon>
    </lineage>
</organism>
<sequence length="485" mass="56555">MKQKAINIMTRYQKLDKKQILTKVIKKNLDDLNVYLDEILKYHKGSAVNEPERHKQLLTATNKIKALIGGLESYQAPKRHGNFPDSNTKVILWTNSNTDFNEDTMFDDALCELLKTNPLDGQKIASLAATYVLDHQLAKIEKALMALRQNVYTPAWFETRVHKRSTNVYEFDPFLNGLDFKDYVVNHPDMANHRAILNALDPTIWREELINLLKLYSDIYDKMFLGQTVLFTSHSSSATFDQAKHILSDLQNKGTIEAKRFLETFNGNHPSYHISAQLYEHVYLYHAYKCLFTKNDEKFDKVNERIEYFEKVFKVYQALVNYVKQSTISNIMLLPGFPVCTIFTGIDHIRLYKEKDHYSALDFRIFNDFKTFKEEASKVEDSLLLQYLTNIRNNIHHANSEVENQLINFKNLKDSIPTKSKDLKKFSESTLMTQIENDINLLNQRKFPFNALQHMSEEWLTEVTNKIAAKKIRPNKLLAGFFSNH</sequence>
<comment type="caution">
    <text evidence="1">The sequence shown here is derived from an EMBL/GenBank/DDBJ whole genome shotgun (WGS) entry which is preliminary data.</text>
</comment>
<accession>A0AAV0B4E3</accession>
<dbReference type="EMBL" id="CALTRL010002518">
    <property type="protein sequence ID" value="CAH7675927.1"/>
    <property type="molecule type" value="Genomic_DNA"/>
</dbReference>
<proteinExistence type="predicted"/>
<reference evidence="1" key="1">
    <citation type="submission" date="2022-06" db="EMBL/GenBank/DDBJ databases">
        <authorList>
            <consortium name="SYNGENTA / RWTH Aachen University"/>
        </authorList>
    </citation>
    <scope>NUCLEOTIDE SEQUENCE</scope>
</reference>
<keyword evidence="2" id="KW-1185">Reference proteome</keyword>
<evidence type="ECO:0000313" key="2">
    <source>
        <dbReference type="Proteomes" id="UP001153365"/>
    </source>
</evidence>
<dbReference type="AlphaFoldDB" id="A0AAV0B4E3"/>
<dbReference type="Proteomes" id="UP001153365">
    <property type="component" value="Unassembled WGS sequence"/>
</dbReference>
<name>A0AAV0B4E3_PHAPC</name>
<protein>
    <submittedName>
        <fullName evidence="1">Expressed protein</fullName>
    </submittedName>
</protein>
<gene>
    <name evidence="1" type="ORF">PPACK8108_LOCUS11011</name>
</gene>
<evidence type="ECO:0000313" key="1">
    <source>
        <dbReference type="EMBL" id="CAH7675927.1"/>
    </source>
</evidence>